<comment type="catalytic activity">
    <reaction evidence="4">
        <text>Endopeptidase action with P4 Glu or Asp, P1 preferably Glu &gt; Asp, P1' hydrophobic and P2' Ala.</text>
        <dbReference type="EC" id="3.4.24.78"/>
    </reaction>
</comment>
<evidence type="ECO:0000256" key="1">
    <source>
        <dbReference type="ARBA" id="ARBA00022670"/>
    </source>
</evidence>
<dbReference type="HAMAP" id="MF_00626">
    <property type="entry name" value="Germination_prot"/>
    <property type="match status" value="1"/>
</dbReference>
<comment type="function">
    <text evidence="4">Initiates the rapid degradation of small, acid-soluble proteins during spore germination.</text>
</comment>
<gene>
    <name evidence="4 5" type="primary">gpr</name>
    <name evidence="5" type="ORF">GCM10008908_08290</name>
</gene>
<sequence length="337" mass="36552">MMKESKAKDKEEVVYSVRTDLALEAKEIYSENNPGKLSGVKSEEYIDKNVRVTAVKILDEEGAKNIGKPIGEYITLEFPEFVYYDGQRIIDVSEVMAKGLSKLIDLKEDMVALVVGLGNWNITADAVGPKVVSKIMISRHLKEYVPDSIDEGVRPVCAISPGVLGLTGMETSEIIKGIVDKVKPSIIICIDALASRKTQRVNRTIQLGNTGISPGAGVGNRRLELSEKTLGVPVIAIGVPTVVDAGTIANDTIDLVLESLIKSSTKGGAFYTMLKEVDRDERQTLIREVLDPELGGMVVTPKDIDKVIDSVSKIIANGINISLQPALTLDDINTYLN</sequence>
<evidence type="ECO:0000313" key="5">
    <source>
        <dbReference type="EMBL" id="GAA0768220.1"/>
    </source>
</evidence>
<comment type="PTM">
    <text evidence="4">Autoproteolytically processed. The inactive tetrameric zymogen termed p46 autoprocesses to a smaller form termed p41, which is active only during spore germination.</text>
</comment>
<dbReference type="InterPro" id="IPR005080">
    <property type="entry name" value="Peptidase_A25"/>
</dbReference>
<feature type="chain" id="PRO_5044908434" description="Germination protease" evidence="4">
    <location>
        <begin position="21"/>
        <end position="337"/>
    </location>
</feature>
<evidence type="ECO:0000313" key="6">
    <source>
        <dbReference type="Proteomes" id="UP001501047"/>
    </source>
</evidence>
<comment type="similarity">
    <text evidence="4">Belongs to the peptidase A25 family.</text>
</comment>
<accession>A0ABP3VSR9</accession>
<dbReference type="EMBL" id="BAAACI010000001">
    <property type="protein sequence ID" value="GAA0768220.1"/>
    <property type="molecule type" value="Genomic_DNA"/>
</dbReference>
<evidence type="ECO:0000256" key="4">
    <source>
        <dbReference type="HAMAP-Rule" id="MF_00626"/>
    </source>
</evidence>
<dbReference type="EC" id="3.4.24.78" evidence="4"/>
<dbReference type="SUPFAM" id="SSF53163">
    <property type="entry name" value="HybD-like"/>
    <property type="match status" value="1"/>
</dbReference>
<evidence type="ECO:0000256" key="2">
    <source>
        <dbReference type="ARBA" id="ARBA00022801"/>
    </source>
</evidence>
<evidence type="ECO:0000256" key="3">
    <source>
        <dbReference type="ARBA" id="ARBA00023145"/>
    </source>
</evidence>
<name>A0ABP3VSR9_CLOSU</name>
<keyword evidence="1 4" id="KW-0645">Protease</keyword>
<feature type="propeptide" id="PRO_5044908433" evidence="4">
    <location>
        <begin position="1"/>
        <end position="20"/>
    </location>
</feature>
<comment type="subunit">
    <text evidence="4">Homotetramer.</text>
</comment>
<keyword evidence="3 4" id="KW-0865">Zymogen</keyword>
<reference evidence="6" key="1">
    <citation type="journal article" date="2019" name="Int. J. Syst. Evol. Microbiol.">
        <title>The Global Catalogue of Microorganisms (GCM) 10K type strain sequencing project: providing services to taxonomists for standard genome sequencing and annotation.</title>
        <authorList>
            <consortium name="The Broad Institute Genomics Platform"/>
            <consortium name="The Broad Institute Genome Sequencing Center for Infectious Disease"/>
            <person name="Wu L."/>
            <person name="Ma J."/>
        </authorList>
    </citation>
    <scope>NUCLEOTIDE SEQUENCE [LARGE SCALE GENOMIC DNA]</scope>
    <source>
        <strain evidence="6">JCM 1417</strain>
    </source>
</reference>
<dbReference type="Proteomes" id="UP001501047">
    <property type="component" value="Unassembled WGS sequence"/>
</dbReference>
<protein>
    <recommendedName>
        <fullName evidence="4">Germination protease</fullName>
        <ecNumber evidence="4">3.4.24.78</ecNumber>
    </recommendedName>
    <alternativeName>
        <fullName evidence="4">GPR endopeptidase</fullName>
    </alternativeName>
    <alternativeName>
        <fullName evidence="4">Germination proteinase</fullName>
    </alternativeName>
    <alternativeName>
        <fullName evidence="4">Spore protease</fullName>
    </alternativeName>
</protein>
<organism evidence="5 6">
    <name type="scientific">Clostridium subterminale</name>
    <dbReference type="NCBI Taxonomy" id="1550"/>
    <lineage>
        <taxon>Bacteria</taxon>
        <taxon>Bacillati</taxon>
        <taxon>Bacillota</taxon>
        <taxon>Clostridia</taxon>
        <taxon>Eubacteriales</taxon>
        <taxon>Clostridiaceae</taxon>
        <taxon>Clostridium</taxon>
    </lineage>
</organism>
<proteinExistence type="inferred from homology"/>
<dbReference type="Pfam" id="PF03418">
    <property type="entry name" value="Peptidase_A25"/>
    <property type="match status" value="2"/>
</dbReference>
<keyword evidence="6" id="KW-1185">Reference proteome</keyword>
<dbReference type="Gene3D" id="3.40.50.1450">
    <property type="entry name" value="HybD-like"/>
    <property type="match status" value="1"/>
</dbReference>
<dbReference type="PIRSF" id="PIRSF019549">
    <property type="entry name" value="Peptidase_A25"/>
    <property type="match status" value="1"/>
</dbReference>
<dbReference type="InterPro" id="IPR023430">
    <property type="entry name" value="Pept_HybD-like_dom_sf"/>
</dbReference>
<dbReference type="NCBIfam" id="TIGR01441">
    <property type="entry name" value="GPR"/>
    <property type="match status" value="1"/>
</dbReference>
<comment type="caution">
    <text evidence="5">The sequence shown here is derived from an EMBL/GenBank/DDBJ whole genome shotgun (WGS) entry which is preliminary data.</text>
</comment>
<keyword evidence="2 4" id="KW-0378">Hydrolase</keyword>
<dbReference type="RefSeq" id="WP_343823902.1">
    <property type="nucleotide sequence ID" value="NZ_BAAACI010000001.1"/>
</dbReference>